<dbReference type="Gene3D" id="3.40.50.1010">
    <property type="entry name" value="5'-nuclease"/>
    <property type="match status" value="1"/>
</dbReference>
<organism evidence="1 2">
    <name type="scientific">Candidatus Methanoperedens nitratireducens</name>
    <dbReference type="NCBI Taxonomy" id="1392998"/>
    <lineage>
        <taxon>Archaea</taxon>
        <taxon>Methanobacteriati</taxon>
        <taxon>Methanobacteriota</taxon>
        <taxon>Stenosarchaea group</taxon>
        <taxon>Methanomicrobia</taxon>
        <taxon>Methanosarcinales</taxon>
        <taxon>ANME-2 cluster</taxon>
        <taxon>Candidatus Methanoperedentaceae</taxon>
        <taxon>Candidatus Methanoperedens</taxon>
    </lineage>
</organism>
<protein>
    <submittedName>
        <fullName evidence="1">Putative nucleic acid-binding protein, contains PIN domain</fullName>
    </submittedName>
</protein>
<dbReference type="InterPro" id="IPR021799">
    <property type="entry name" value="PIN-like_prokaryotic"/>
</dbReference>
<name>A0A062UVE1_9EURY</name>
<accession>A0A062UVE1</accession>
<dbReference type="AlphaFoldDB" id="A0A062UVE1"/>
<dbReference type="SUPFAM" id="SSF88723">
    <property type="entry name" value="PIN domain-like"/>
    <property type="match status" value="1"/>
</dbReference>
<reference evidence="1 2" key="1">
    <citation type="journal article" date="2013" name="Nature">
        <title>Anaerobic oxidation of methane coupled to nitrate reduction in a novel archaeal lineage.</title>
        <authorList>
            <person name="Haroon M.F."/>
            <person name="Hu S."/>
            <person name="Shi Y."/>
            <person name="Imelfort M."/>
            <person name="Keller J."/>
            <person name="Hugenholtz P."/>
            <person name="Yuan Z."/>
            <person name="Tyson G.W."/>
        </authorList>
    </citation>
    <scope>NUCLEOTIDE SEQUENCE [LARGE SCALE GENOMIC DNA]</scope>
    <source>
        <strain evidence="1 2">ANME-2d</strain>
    </source>
</reference>
<comment type="caution">
    <text evidence="1">The sequence shown here is derived from an EMBL/GenBank/DDBJ whole genome shotgun (WGS) entry which is preliminary data.</text>
</comment>
<dbReference type="EMBL" id="JMIY01000007">
    <property type="protein sequence ID" value="KCZ70981.1"/>
    <property type="molecule type" value="Genomic_DNA"/>
</dbReference>
<dbReference type="PATRIC" id="fig|1392998.3.peg.2569"/>
<evidence type="ECO:0000313" key="1">
    <source>
        <dbReference type="EMBL" id="KCZ70981.1"/>
    </source>
</evidence>
<dbReference type="PANTHER" id="PTHR39550:SF1">
    <property type="entry name" value="SLL0658 PROTEIN"/>
    <property type="match status" value="1"/>
</dbReference>
<dbReference type="InterPro" id="IPR029060">
    <property type="entry name" value="PIN-like_dom_sf"/>
</dbReference>
<gene>
    <name evidence="1" type="ORF">ANME2D_03010</name>
</gene>
<evidence type="ECO:0000313" key="2">
    <source>
        <dbReference type="Proteomes" id="UP000027153"/>
    </source>
</evidence>
<dbReference type="OrthoDB" id="359097at2157"/>
<sequence length="155" mass="17391">MEIADTTVISNFTLINRLDILANTIKLCTTEEVIEELKACAEKGILMFEFDVDIKIISMDDEERLAFLKLTEKFGRGEASCLAIGMHRKVSILTDDFDARRFAQRTGIPVSGTIGVLVNAVDRGIISKEEGNELLNRMIEKGFYSPFETLDQLLL</sequence>
<proteinExistence type="predicted"/>
<dbReference type="RefSeq" id="WP_048093056.1">
    <property type="nucleotide sequence ID" value="NZ_JMIY01000007.1"/>
</dbReference>
<keyword evidence="2" id="KW-1185">Reference proteome</keyword>
<dbReference type="Pfam" id="PF11848">
    <property type="entry name" value="DUF3368"/>
    <property type="match status" value="1"/>
</dbReference>
<dbReference type="Proteomes" id="UP000027153">
    <property type="component" value="Unassembled WGS sequence"/>
</dbReference>
<dbReference type="PANTHER" id="PTHR39550">
    <property type="entry name" value="SLL0658 PROTEIN"/>
    <property type="match status" value="1"/>
</dbReference>